<dbReference type="InterPro" id="IPR051119">
    <property type="entry name" value="Nematode_SR-like"/>
</dbReference>
<evidence type="ECO:0000256" key="4">
    <source>
        <dbReference type="ARBA" id="ARBA00023136"/>
    </source>
</evidence>
<dbReference type="PANTHER" id="PTHR31627:SF42">
    <property type="entry name" value="G_PROTEIN_RECEP_F1_2 DOMAIN-CONTAINING PROTEIN-RELATED"/>
    <property type="match status" value="1"/>
</dbReference>
<keyword evidence="2 5" id="KW-0812">Transmembrane</keyword>
<accession>A0A016UX96</accession>
<keyword evidence="4 5" id="KW-0472">Membrane</keyword>
<evidence type="ECO:0008006" key="8">
    <source>
        <dbReference type="Google" id="ProtNLM"/>
    </source>
</evidence>
<proteinExistence type="predicted"/>
<feature type="transmembrane region" description="Helical" evidence="5">
    <location>
        <begin position="43"/>
        <end position="64"/>
    </location>
</feature>
<dbReference type="Gene3D" id="1.20.1070.10">
    <property type="entry name" value="Rhodopsin 7-helix transmembrane proteins"/>
    <property type="match status" value="1"/>
</dbReference>
<evidence type="ECO:0000256" key="5">
    <source>
        <dbReference type="SAM" id="Phobius"/>
    </source>
</evidence>
<reference evidence="7" key="1">
    <citation type="journal article" date="2015" name="Nat. Genet.">
        <title>The genome and transcriptome of the zoonotic hookworm Ancylostoma ceylanicum identify infection-specific gene families.</title>
        <authorList>
            <person name="Schwarz E.M."/>
            <person name="Hu Y."/>
            <person name="Antoshechkin I."/>
            <person name="Miller M.M."/>
            <person name="Sternberg P.W."/>
            <person name="Aroian R.V."/>
        </authorList>
    </citation>
    <scope>NUCLEOTIDE SEQUENCE</scope>
    <source>
        <strain evidence="7">HY135</strain>
    </source>
</reference>
<dbReference type="Proteomes" id="UP000024635">
    <property type="component" value="Unassembled WGS sequence"/>
</dbReference>
<comment type="subcellular location">
    <subcellularLocation>
        <location evidence="1">Membrane</location>
        <topology evidence="1">Multi-pass membrane protein</topology>
    </subcellularLocation>
</comment>
<protein>
    <recommendedName>
        <fullName evidence="8">G-protein coupled receptors family 1 profile domain-containing protein</fullName>
    </recommendedName>
</protein>
<comment type="caution">
    <text evidence="6">The sequence shown here is derived from an EMBL/GenBank/DDBJ whole genome shotgun (WGS) entry which is preliminary data.</text>
</comment>
<dbReference type="OrthoDB" id="5873371at2759"/>
<evidence type="ECO:0000256" key="3">
    <source>
        <dbReference type="ARBA" id="ARBA00022989"/>
    </source>
</evidence>
<feature type="transmembrane region" description="Helical" evidence="5">
    <location>
        <begin position="84"/>
        <end position="103"/>
    </location>
</feature>
<keyword evidence="7" id="KW-1185">Reference proteome</keyword>
<dbReference type="InterPro" id="IPR019426">
    <property type="entry name" value="7TM_GPCR_serpentine_rcpt_Srv"/>
</dbReference>
<dbReference type="Pfam" id="PF10323">
    <property type="entry name" value="7TM_GPCR_Srv"/>
    <property type="match status" value="1"/>
</dbReference>
<organism evidence="6 7">
    <name type="scientific">Ancylostoma ceylanicum</name>
    <dbReference type="NCBI Taxonomy" id="53326"/>
    <lineage>
        <taxon>Eukaryota</taxon>
        <taxon>Metazoa</taxon>
        <taxon>Ecdysozoa</taxon>
        <taxon>Nematoda</taxon>
        <taxon>Chromadorea</taxon>
        <taxon>Rhabditida</taxon>
        <taxon>Rhabditina</taxon>
        <taxon>Rhabditomorpha</taxon>
        <taxon>Strongyloidea</taxon>
        <taxon>Ancylostomatidae</taxon>
        <taxon>Ancylostomatinae</taxon>
        <taxon>Ancylostoma</taxon>
    </lineage>
</organism>
<dbReference type="AlphaFoldDB" id="A0A016UX96"/>
<evidence type="ECO:0000313" key="6">
    <source>
        <dbReference type="EMBL" id="EYC19068.1"/>
    </source>
</evidence>
<gene>
    <name evidence="6" type="primary">Acey_s0025.g1151</name>
    <name evidence="6" type="ORF">Y032_0025g1151</name>
</gene>
<dbReference type="EMBL" id="JARK01001361">
    <property type="protein sequence ID" value="EYC19068.1"/>
    <property type="molecule type" value="Genomic_DNA"/>
</dbReference>
<feature type="transmembrane region" description="Helical" evidence="5">
    <location>
        <begin position="12"/>
        <end position="31"/>
    </location>
</feature>
<name>A0A016UX96_9BILA</name>
<dbReference type="GO" id="GO:0016020">
    <property type="term" value="C:membrane"/>
    <property type="evidence" value="ECO:0007669"/>
    <property type="project" value="UniProtKB-SubCell"/>
</dbReference>
<sequence length="152" mass="17908">MVAFSWWGLADTQFIISILTMVYYSWILLLIYTSTSTLFRSAFYRIFIVTGFFDVLGIAVLEWIRADQRFGLGPDYEIVNRIVYSFSFPLFVIHMFQCSLMALNRYMAVCQPVHYDKRKTRPRCERMGNSAFISRLLSCFTLFHHCLGVHRL</sequence>
<evidence type="ECO:0000256" key="2">
    <source>
        <dbReference type="ARBA" id="ARBA00022692"/>
    </source>
</evidence>
<evidence type="ECO:0000313" key="7">
    <source>
        <dbReference type="Proteomes" id="UP000024635"/>
    </source>
</evidence>
<dbReference type="PANTHER" id="PTHR31627">
    <property type="entry name" value="SERPENTINE RECEPTOR CLASS GAMMA-RELATED"/>
    <property type="match status" value="1"/>
</dbReference>
<evidence type="ECO:0000256" key="1">
    <source>
        <dbReference type="ARBA" id="ARBA00004141"/>
    </source>
</evidence>
<keyword evidence="3 5" id="KW-1133">Transmembrane helix</keyword>
<dbReference type="SUPFAM" id="SSF81321">
    <property type="entry name" value="Family A G protein-coupled receptor-like"/>
    <property type="match status" value="1"/>
</dbReference>